<dbReference type="Proteomes" id="UP001528411">
    <property type="component" value="Unassembled WGS sequence"/>
</dbReference>
<dbReference type="Pfam" id="PF09351">
    <property type="entry name" value="DUF1993"/>
    <property type="match status" value="1"/>
</dbReference>
<dbReference type="SUPFAM" id="SSF109854">
    <property type="entry name" value="DinB/YfiT-like putative metalloenzymes"/>
    <property type="match status" value="1"/>
</dbReference>
<dbReference type="EMBL" id="JAQOMS010000002">
    <property type="protein sequence ID" value="MDC2889024.1"/>
    <property type="molecule type" value="Genomic_DNA"/>
</dbReference>
<dbReference type="RefSeq" id="WP_272180559.1">
    <property type="nucleotide sequence ID" value="NZ_JAQOMS010000002.1"/>
</dbReference>
<evidence type="ECO:0000313" key="1">
    <source>
        <dbReference type="EMBL" id="MDC2889024.1"/>
    </source>
</evidence>
<dbReference type="PANTHER" id="PTHR36922:SF1">
    <property type="entry name" value="DUF1993 DOMAIN-CONTAINING PROTEIN"/>
    <property type="match status" value="1"/>
</dbReference>
<dbReference type="InterPro" id="IPR018531">
    <property type="entry name" value="DUF1993"/>
</dbReference>
<proteinExistence type="predicted"/>
<dbReference type="Gene3D" id="1.20.120.450">
    <property type="entry name" value="dinb family like domain"/>
    <property type="match status" value="1"/>
</dbReference>
<protein>
    <submittedName>
        <fullName evidence="1">DUF1993 family protein</fullName>
    </submittedName>
</protein>
<sequence>MWCAGEDVDSFNPEVTSMATAKEVIQTAKTLVENITVDDAPLEQVKRISLGKNMDMELVGTSYLNDFLVPNLYFHLTTAYNILRLNGVDIGKKDFMINLAPHVQLIKAP</sequence>
<accession>A0ABT5FD11</accession>
<reference evidence="1 2" key="1">
    <citation type="submission" date="2023-01" db="EMBL/GenBank/DDBJ databases">
        <title>Psychrosphaera sp. nov., isolated from marine algae.</title>
        <authorList>
            <person name="Bayburt H."/>
            <person name="Choi B.J."/>
            <person name="Kim J.M."/>
            <person name="Choi D.G."/>
            <person name="Jeon C.O."/>
        </authorList>
    </citation>
    <scope>NUCLEOTIDE SEQUENCE [LARGE SCALE GENOMIC DNA]</scope>
    <source>
        <strain evidence="1 2">G1-22</strain>
    </source>
</reference>
<dbReference type="InterPro" id="IPR034660">
    <property type="entry name" value="DinB/YfiT-like"/>
</dbReference>
<name>A0ABT5FD11_9GAMM</name>
<gene>
    <name evidence="1" type="ORF">PN838_09865</name>
</gene>
<organism evidence="1 2">
    <name type="scientific">Psychrosphaera algicola</name>
    <dbReference type="NCBI Taxonomy" id="3023714"/>
    <lineage>
        <taxon>Bacteria</taxon>
        <taxon>Pseudomonadati</taxon>
        <taxon>Pseudomonadota</taxon>
        <taxon>Gammaproteobacteria</taxon>
        <taxon>Alteromonadales</taxon>
        <taxon>Pseudoalteromonadaceae</taxon>
        <taxon>Psychrosphaera</taxon>
    </lineage>
</organism>
<comment type="caution">
    <text evidence="1">The sequence shown here is derived from an EMBL/GenBank/DDBJ whole genome shotgun (WGS) entry which is preliminary data.</text>
</comment>
<evidence type="ECO:0000313" key="2">
    <source>
        <dbReference type="Proteomes" id="UP001528411"/>
    </source>
</evidence>
<keyword evidence="2" id="KW-1185">Reference proteome</keyword>
<dbReference type="PANTHER" id="PTHR36922">
    <property type="entry name" value="BLL2446 PROTEIN"/>
    <property type="match status" value="1"/>
</dbReference>